<feature type="repeat" description="TPR" evidence="3">
    <location>
        <begin position="95"/>
        <end position="128"/>
    </location>
</feature>
<dbReference type="PANTHER" id="PTHR44858:SF1">
    <property type="entry name" value="UDP-N-ACETYLGLUCOSAMINE--PEPTIDE N-ACETYLGLUCOSAMINYLTRANSFERASE SPINDLY-RELATED"/>
    <property type="match status" value="1"/>
</dbReference>
<dbReference type="RefSeq" id="WP_119433695.1">
    <property type="nucleotide sequence ID" value="NZ_QWGE01000007.1"/>
</dbReference>
<evidence type="ECO:0000256" key="1">
    <source>
        <dbReference type="ARBA" id="ARBA00022737"/>
    </source>
</evidence>
<dbReference type="InterPro" id="IPR050498">
    <property type="entry name" value="Ycf3"/>
</dbReference>
<sequence length="240" mass="27361">MKQLLLITLSLFTFCICSAQSVSDGANNAISKADRQKLEEQLRTINIVLEKYPEEKRALLLRSQIKYKLKDYQGVIDDCQKMIVVSFDPTSQVDYEAIWNIGVAYNSMGNFEKARKYFNQGKGLRPADIRLFENIGYGYLQESKLDSAIMEFESMAQINPKSEKAFYGIGRANLEKGKFKKAIEAFDKAIELKSDYALAYQNRGAAKVELQDMDGACKDWQKSLELGVTQIKAFMKQYCK</sequence>
<protein>
    <submittedName>
        <fullName evidence="5">Tetratricopeptide repeat protein</fullName>
    </submittedName>
</protein>
<keyword evidence="1" id="KW-0677">Repeat</keyword>
<evidence type="ECO:0000313" key="6">
    <source>
        <dbReference type="Proteomes" id="UP000266005"/>
    </source>
</evidence>
<dbReference type="PROSITE" id="PS50293">
    <property type="entry name" value="TPR_REGION"/>
    <property type="match status" value="1"/>
</dbReference>
<dbReference type="EMBL" id="QWGE01000007">
    <property type="protein sequence ID" value="RIJ33533.1"/>
    <property type="molecule type" value="Genomic_DNA"/>
</dbReference>
<gene>
    <name evidence="5" type="ORF">D1627_18135</name>
</gene>
<feature type="repeat" description="TPR" evidence="3">
    <location>
        <begin position="129"/>
        <end position="162"/>
    </location>
</feature>
<dbReference type="PROSITE" id="PS50005">
    <property type="entry name" value="TPR"/>
    <property type="match status" value="3"/>
</dbReference>
<dbReference type="SMART" id="SM00028">
    <property type="entry name" value="TPR"/>
    <property type="match status" value="4"/>
</dbReference>
<name>A0A399RT60_9BACT</name>
<accession>A0A399RT60</accession>
<evidence type="ECO:0000313" key="5">
    <source>
        <dbReference type="EMBL" id="RIJ33533.1"/>
    </source>
</evidence>
<keyword evidence="2 3" id="KW-0802">TPR repeat</keyword>
<keyword evidence="4" id="KW-0732">Signal</keyword>
<evidence type="ECO:0000256" key="3">
    <source>
        <dbReference type="PROSITE-ProRule" id="PRU00339"/>
    </source>
</evidence>
<keyword evidence="6" id="KW-1185">Reference proteome</keyword>
<dbReference type="AlphaFoldDB" id="A0A399RT60"/>
<dbReference type="PANTHER" id="PTHR44858">
    <property type="entry name" value="TETRATRICOPEPTIDE REPEAT PROTEIN 6"/>
    <property type="match status" value="1"/>
</dbReference>
<dbReference type="InterPro" id="IPR019734">
    <property type="entry name" value="TPR_rpt"/>
</dbReference>
<dbReference type="Pfam" id="PF13181">
    <property type="entry name" value="TPR_8"/>
    <property type="match status" value="1"/>
</dbReference>
<feature type="repeat" description="TPR" evidence="3">
    <location>
        <begin position="163"/>
        <end position="196"/>
    </location>
</feature>
<feature type="signal peptide" evidence="4">
    <location>
        <begin position="1"/>
        <end position="19"/>
    </location>
</feature>
<dbReference type="Proteomes" id="UP000266005">
    <property type="component" value="Unassembled WGS sequence"/>
</dbReference>
<dbReference type="OrthoDB" id="965869at2"/>
<feature type="chain" id="PRO_5017333785" evidence="4">
    <location>
        <begin position="20"/>
        <end position="240"/>
    </location>
</feature>
<proteinExistence type="predicted"/>
<reference evidence="6" key="1">
    <citation type="submission" date="2018-08" db="EMBL/GenBank/DDBJ databases">
        <title>Mucilaginibacter sp. MYSH2.</title>
        <authorList>
            <person name="Seo T."/>
        </authorList>
    </citation>
    <scope>NUCLEOTIDE SEQUENCE [LARGE SCALE GENOMIC DNA]</scope>
    <source>
        <strain evidence="6">KIRAN</strain>
    </source>
</reference>
<organism evidence="5 6">
    <name type="scientific">Pontibacter oryzae</name>
    <dbReference type="NCBI Taxonomy" id="2304593"/>
    <lineage>
        <taxon>Bacteria</taxon>
        <taxon>Pseudomonadati</taxon>
        <taxon>Bacteroidota</taxon>
        <taxon>Cytophagia</taxon>
        <taxon>Cytophagales</taxon>
        <taxon>Hymenobacteraceae</taxon>
        <taxon>Pontibacter</taxon>
    </lineage>
</organism>
<comment type="caution">
    <text evidence="5">The sequence shown here is derived from an EMBL/GenBank/DDBJ whole genome shotgun (WGS) entry which is preliminary data.</text>
</comment>
<evidence type="ECO:0000256" key="2">
    <source>
        <dbReference type="ARBA" id="ARBA00022803"/>
    </source>
</evidence>
<dbReference type="InterPro" id="IPR011990">
    <property type="entry name" value="TPR-like_helical_dom_sf"/>
</dbReference>
<evidence type="ECO:0000256" key="4">
    <source>
        <dbReference type="SAM" id="SignalP"/>
    </source>
</evidence>
<dbReference type="Gene3D" id="1.25.40.10">
    <property type="entry name" value="Tetratricopeptide repeat domain"/>
    <property type="match status" value="2"/>
</dbReference>
<dbReference type="Pfam" id="PF13414">
    <property type="entry name" value="TPR_11"/>
    <property type="match status" value="1"/>
</dbReference>
<dbReference type="SUPFAM" id="SSF48452">
    <property type="entry name" value="TPR-like"/>
    <property type="match status" value="1"/>
</dbReference>